<accession>A0A0A6X0G2</accession>
<comment type="caution">
    <text evidence="2">The sequence shown here is derived from an EMBL/GenBank/DDBJ whole genome shotgun (WGS) entry which is preliminary data.</text>
</comment>
<feature type="chain" id="PRO_5002034939" evidence="1">
    <location>
        <begin position="27"/>
        <end position="380"/>
    </location>
</feature>
<protein>
    <submittedName>
        <fullName evidence="2">Uncharacterized protein</fullName>
    </submittedName>
</protein>
<gene>
    <name evidence="2" type="ORF">MB27_33655</name>
</gene>
<keyword evidence="3" id="KW-1185">Reference proteome</keyword>
<evidence type="ECO:0000313" key="2">
    <source>
        <dbReference type="EMBL" id="KHD73507.1"/>
    </source>
</evidence>
<evidence type="ECO:0000256" key="1">
    <source>
        <dbReference type="SAM" id="SignalP"/>
    </source>
</evidence>
<dbReference type="EMBL" id="JRTT01000130">
    <property type="protein sequence ID" value="KHD73507.1"/>
    <property type="molecule type" value="Genomic_DNA"/>
</dbReference>
<dbReference type="InterPro" id="IPR011043">
    <property type="entry name" value="Gal_Oxase/kelch_b-propeller"/>
</dbReference>
<dbReference type="eggNOG" id="COG4447">
    <property type="taxonomic scope" value="Bacteria"/>
</dbReference>
<reference evidence="2 3" key="1">
    <citation type="submission" date="2014-10" db="EMBL/GenBank/DDBJ databases">
        <title>Draft genome sequence of Actinoplanes utahensis NRRL 12052.</title>
        <authorList>
            <person name="Velasco-Bucheli B."/>
            <person name="del Cerro C."/>
            <person name="Hormigo D."/>
            <person name="Garcia J.L."/>
            <person name="Acebal C."/>
            <person name="Arroyo M."/>
            <person name="de la Mata I."/>
        </authorList>
    </citation>
    <scope>NUCLEOTIDE SEQUENCE [LARGE SCALE GENOMIC DNA]</scope>
    <source>
        <strain evidence="2 3">NRRL 12052</strain>
    </source>
</reference>
<feature type="signal peptide" evidence="1">
    <location>
        <begin position="1"/>
        <end position="26"/>
    </location>
</feature>
<dbReference type="RefSeq" id="WP_043531583.1">
    <property type="nucleotide sequence ID" value="NZ_BAABKU010000032.1"/>
</dbReference>
<keyword evidence="1" id="KW-0732">Signal</keyword>
<name>A0A0A6X0G2_ACTUT</name>
<sequence length="380" mass="40126">MPGFTRLAGGVLLALAMLIAGAPAQAATATAAPAWQQTDPPRPDYQSLNAPQIRAFSGDSAVMTALYFEPVDCDWVCPFSYLSWRWNGTTWTSTPRPPLTSYIGGYVALSPTDQWAFDTGAGGAFRTHRYNGAAWTTTTVPSVKFDPSGAAAAGPDDIWVAGTGQFGTAYKPAIARWNGSTWTVTALPAAAAAGGVEINDIHVAARNEVWVIGDRTSNYTDYQLYAARWNGSTWSEVKTGTGYGRATPVPAAAVTGTPGDIWITGTDPVTGCGLTLRWNGSSFARQNLCQASAVSTITRYGGDWVIGLAPPRTGTAPDGALRRWTGSTWQPITGPHPRTTEVTHLAADPAGGALWAFSRGTDAAGNRTLPELWRLTGPLS</sequence>
<dbReference type="Proteomes" id="UP000054537">
    <property type="component" value="Unassembled WGS sequence"/>
</dbReference>
<proteinExistence type="predicted"/>
<dbReference type="OrthoDB" id="3454650at2"/>
<organism evidence="2 3">
    <name type="scientific">Actinoplanes utahensis</name>
    <dbReference type="NCBI Taxonomy" id="1869"/>
    <lineage>
        <taxon>Bacteria</taxon>
        <taxon>Bacillati</taxon>
        <taxon>Actinomycetota</taxon>
        <taxon>Actinomycetes</taxon>
        <taxon>Micromonosporales</taxon>
        <taxon>Micromonosporaceae</taxon>
        <taxon>Actinoplanes</taxon>
    </lineage>
</organism>
<evidence type="ECO:0000313" key="3">
    <source>
        <dbReference type="Proteomes" id="UP000054537"/>
    </source>
</evidence>
<dbReference type="AlphaFoldDB" id="A0A0A6X0G2"/>
<dbReference type="SUPFAM" id="SSF50965">
    <property type="entry name" value="Galactose oxidase, central domain"/>
    <property type="match status" value="1"/>
</dbReference>